<keyword evidence="5" id="KW-0788">Thiol protease</keyword>
<keyword evidence="7" id="KW-1015">Disulfide bond</keyword>
<feature type="chain" id="PRO_5008447128" description="Peptidase C1A papain C-terminal domain-containing protein" evidence="8">
    <location>
        <begin position="18"/>
        <end position="327"/>
    </location>
</feature>
<dbReference type="InterPro" id="IPR012599">
    <property type="entry name" value="Propeptide_C1A"/>
</dbReference>
<feature type="signal peptide" evidence="8">
    <location>
        <begin position="1"/>
        <end position="17"/>
    </location>
</feature>
<evidence type="ECO:0000256" key="4">
    <source>
        <dbReference type="ARBA" id="ARBA00022801"/>
    </source>
</evidence>
<dbReference type="GO" id="GO:0006508">
    <property type="term" value="P:proteolysis"/>
    <property type="evidence" value="ECO:0007669"/>
    <property type="project" value="UniProtKB-KW"/>
</dbReference>
<dbReference type="InterPro" id="IPR013128">
    <property type="entry name" value="Peptidase_C1A"/>
</dbReference>
<keyword evidence="2" id="KW-0645">Protease</keyword>
<reference evidence="10" key="1">
    <citation type="submission" date="2015-12" db="EMBL/GenBank/DDBJ databases">
        <title>De novo transcriptome assembly of four potential Pierce s Disease insect vectors from Arizona vineyards.</title>
        <authorList>
            <person name="Tassone E.E."/>
        </authorList>
    </citation>
    <scope>NUCLEOTIDE SEQUENCE</scope>
</reference>
<sequence>MMKLLLAFACCILASIAVQPDEDYFNDIIDKVNRQQNTWKAGKNYHLKLPRTYLQQLSGVRPDYADVPVLEMKRPENEVRTLSVPHQFDAREAWSNCPSIRRINDQSRCGSCWAVSVAEVLTDRMCVDKNLQFNISAEDLLSCCKDCGSGCNGGYPQQAFHYFVEEGITSGDFYGSNHGCKPYSIAPCSPDSTHTCSLVSTPKCVTKCRSGYPKSYKQDKYSGRIAYQVPNDVREIQKEILRNGPVQAAFTVYEDFYAYKEGVYQHVTGKKRGGHAVKIIGWGEENGVEYWLVANSWGPKWGENGFFKIMRGRNEANFETQINAGLP</sequence>
<dbReference type="Gene3D" id="3.90.70.10">
    <property type="entry name" value="Cysteine proteinases"/>
    <property type="match status" value="1"/>
</dbReference>
<dbReference type="PANTHER" id="PTHR12411">
    <property type="entry name" value="CYSTEINE PROTEASE FAMILY C1-RELATED"/>
    <property type="match status" value="1"/>
</dbReference>
<evidence type="ECO:0000256" key="6">
    <source>
        <dbReference type="ARBA" id="ARBA00023145"/>
    </source>
</evidence>
<dbReference type="AlphaFoldDB" id="A0A1B6CAL6"/>
<dbReference type="InterPro" id="IPR000668">
    <property type="entry name" value="Peptidase_C1A_C"/>
</dbReference>
<dbReference type="SUPFAM" id="SSF54001">
    <property type="entry name" value="Cysteine proteinases"/>
    <property type="match status" value="1"/>
</dbReference>
<dbReference type="Pfam" id="PF00112">
    <property type="entry name" value="Peptidase_C1"/>
    <property type="match status" value="1"/>
</dbReference>
<keyword evidence="4" id="KW-0378">Hydrolase</keyword>
<comment type="similarity">
    <text evidence="1">Belongs to the peptidase C1 family.</text>
</comment>
<dbReference type="EMBL" id="GEDC01009368">
    <property type="protein sequence ID" value="JAS27930.1"/>
    <property type="molecule type" value="Transcribed_RNA"/>
</dbReference>
<feature type="domain" description="Peptidase C1A papain C-terminal" evidence="9">
    <location>
        <begin position="84"/>
        <end position="326"/>
    </location>
</feature>
<dbReference type="InterPro" id="IPR038765">
    <property type="entry name" value="Papain-like_cys_pep_sf"/>
</dbReference>
<evidence type="ECO:0000313" key="10">
    <source>
        <dbReference type="EMBL" id="JAS10528.1"/>
    </source>
</evidence>
<protein>
    <recommendedName>
        <fullName evidence="9">Peptidase C1A papain C-terminal domain-containing protein</fullName>
    </recommendedName>
</protein>
<evidence type="ECO:0000256" key="1">
    <source>
        <dbReference type="ARBA" id="ARBA00008455"/>
    </source>
</evidence>
<dbReference type="PRINTS" id="PR00705">
    <property type="entry name" value="PAPAIN"/>
</dbReference>
<evidence type="ECO:0000256" key="8">
    <source>
        <dbReference type="SAM" id="SignalP"/>
    </source>
</evidence>
<evidence type="ECO:0000259" key="9">
    <source>
        <dbReference type="SMART" id="SM00645"/>
    </source>
</evidence>
<dbReference type="GO" id="GO:0004197">
    <property type="term" value="F:cysteine-type endopeptidase activity"/>
    <property type="evidence" value="ECO:0007669"/>
    <property type="project" value="InterPro"/>
</dbReference>
<dbReference type="Pfam" id="PF08127">
    <property type="entry name" value="Propeptide_C1"/>
    <property type="match status" value="1"/>
</dbReference>
<dbReference type="CDD" id="cd02620">
    <property type="entry name" value="Peptidase_C1A_CathepsinB"/>
    <property type="match status" value="1"/>
</dbReference>
<organism evidence="10">
    <name type="scientific">Clastoptera arizonana</name>
    <name type="common">Arizona spittle bug</name>
    <dbReference type="NCBI Taxonomy" id="38151"/>
    <lineage>
        <taxon>Eukaryota</taxon>
        <taxon>Metazoa</taxon>
        <taxon>Ecdysozoa</taxon>
        <taxon>Arthropoda</taxon>
        <taxon>Hexapoda</taxon>
        <taxon>Insecta</taxon>
        <taxon>Pterygota</taxon>
        <taxon>Neoptera</taxon>
        <taxon>Paraneoptera</taxon>
        <taxon>Hemiptera</taxon>
        <taxon>Auchenorrhyncha</taxon>
        <taxon>Cercopoidea</taxon>
        <taxon>Clastopteridae</taxon>
        <taxon>Clastoptera</taxon>
    </lineage>
</organism>
<dbReference type="InterPro" id="IPR000169">
    <property type="entry name" value="Pept_cys_AS"/>
</dbReference>
<evidence type="ECO:0000256" key="5">
    <source>
        <dbReference type="ARBA" id="ARBA00022807"/>
    </source>
</evidence>
<name>A0A1B6CAL6_9HEMI</name>
<dbReference type="PROSITE" id="PS00639">
    <property type="entry name" value="THIOL_PROTEASE_HIS"/>
    <property type="match status" value="1"/>
</dbReference>
<dbReference type="InterPro" id="IPR025660">
    <property type="entry name" value="Pept_his_AS"/>
</dbReference>
<dbReference type="SMART" id="SM00645">
    <property type="entry name" value="Pept_C1"/>
    <property type="match status" value="1"/>
</dbReference>
<evidence type="ECO:0000313" key="11">
    <source>
        <dbReference type="EMBL" id="JAS27930.1"/>
    </source>
</evidence>
<evidence type="ECO:0000256" key="2">
    <source>
        <dbReference type="ARBA" id="ARBA00022670"/>
    </source>
</evidence>
<evidence type="ECO:0000256" key="7">
    <source>
        <dbReference type="ARBA" id="ARBA00023157"/>
    </source>
</evidence>
<dbReference type="PROSITE" id="PS00640">
    <property type="entry name" value="THIOL_PROTEASE_ASN"/>
    <property type="match status" value="1"/>
</dbReference>
<proteinExistence type="inferred from homology"/>
<gene>
    <name evidence="11" type="ORF">g.12856</name>
    <name evidence="10" type="ORF">g.12857</name>
</gene>
<evidence type="ECO:0000256" key="3">
    <source>
        <dbReference type="ARBA" id="ARBA00022729"/>
    </source>
</evidence>
<keyword evidence="3 8" id="KW-0732">Signal</keyword>
<keyword evidence="6" id="KW-0865">Zymogen</keyword>
<accession>A0A1B6CAL6</accession>
<dbReference type="PROSITE" id="PS00139">
    <property type="entry name" value="THIOL_PROTEASE_CYS"/>
    <property type="match status" value="1"/>
</dbReference>
<dbReference type="EMBL" id="GEDC01026770">
    <property type="protein sequence ID" value="JAS10528.1"/>
    <property type="molecule type" value="Transcribed_RNA"/>
</dbReference>
<dbReference type="InterPro" id="IPR025661">
    <property type="entry name" value="Pept_asp_AS"/>
</dbReference>
<dbReference type="FunFam" id="3.90.70.10:FF:000031">
    <property type="entry name" value="Cathepsin B"/>
    <property type="match status" value="1"/>
</dbReference>